<protein>
    <submittedName>
        <fullName evidence="1">Uncharacterized protein</fullName>
    </submittedName>
</protein>
<proteinExistence type="predicted"/>
<keyword evidence="2" id="KW-1185">Reference proteome</keyword>
<name>A0A0J1B4Y7_RHOIS</name>
<sequence>MTSGSDDAFQRWKRRSIRGESRQDFRRLNLQNETLDEFRYVCKTKLLTSFAT</sequence>
<accession>A0A0J1B4Y7</accession>
<gene>
    <name evidence="1" type="ORF">RISK_006182</name>
</gene>
<reference evidence="1" key="1">
    <citation type="submission" date="2015-05" db="EMBL/GenBank/DDBJ databases">
        <title>Permanent draft genome of Rhodopirellula islandicus K833.</title>
        <authorList>
            <person name="Kizina J."/>
            <person name="Richter M."/>
            <person name="Glockner F.O."/>
            <person name="Harder J."/>
        </authorList>
    </citation>
    <scope>NUCLEOTIDE SEQUENCE [LARGE SCALE GENOMIC DNA]</scope>
    <source>
        <strain evidence="1">K833</strain>
    </source>
</reference>
<organism evidence="1 2">
    <name type="scientific">Rhodopirellula islandica</name>
    <dbReference type="NCBI Taxonomy" id="595434"/>
    <lineage>
        <taxon>Bacteria</taxon>
        <taxon>Pseudomonadati</taxon>
        <taxon>Planctomycetota</taxon>
        <taxon>Planctomycetia</taxon>
        <taxon>Pirellulales</taxon>
        <taxon>Pirellulaceae</taxon>
        <taxon>Rhodopirellula</taxon>
    </lineage>
</organism>
<evidence type="ECO:0000313" key="1">
    <source>
        <dbReference type="EMBL" id="KLU01683.1"/>
    </source>
</evidence>
<dbReference type="EMBL" id="LECT01000050">
    <property type="protein sequence ID" value="KLU01683.1"/>
    <property type="molecule type" value="Genomic_DNA"/>
</dbReference>
<comment type="caution">
    <text evidence="1">The sequence shown here is derived from an EMBL/GenBank/DDBJ whole genome shotgun (WGS) entry which is preliminary data.</text>
</comment>
<dbReference type="AlphaFoldDB" id="A0A0J1B4Y7"/>
<evidence type="ECO:0000313" key="2">
    <source>
        <dbReference type="Proteomes" id="UP000036367"/>
    </source>
</evidence>
<dbReference type="Proteomes" id="UP000036367">
    <property type="component" value="Unassembled WGS sequence"/>
</dbReference>
<dbReference type="PATRIC" id="fig|595434.4.peg.5872"/>